<dbReference type="SFLD" id="SFLDS00003">
    <property type="entry name" value="Haloacid_Dehalogenase"/>
    <property type="match status" value="1"/>
</dbReference>
<evidence type="ECO:0000313" key="2">
    <source>
        <dbReference type="Proteomes" id="UP000317998"/>
    </source>
</evidence>
<gene>
    <name evidence="1" type="ORF">FB562_1183</name>
</gene>
<dbReference type="InterPro" id="IPR023214">
    <property type="entry name" value="HAD_sf"/>
</dbReference>
<dbReference type="Proteomes" id="UP000317998">
    <property type="component" value="Unassembled WGS sequence"/>
</dbReference>
<sequence length="245" mass="25752">MISFATSSDRAALEPVLPAGVLWDMDGTIVDTEPYWMLAEEELVAEFGVSWTHEDSLEIVGASLSHAARTFQGRGVDLPEDEIIARLSNRVIEQIRVEVPWRPGARELLAELKDAGIPAALVTMSYRAMAEMVVDAIGSDVFAALITGDSVTHGKPHPEPYLLGAAALGVDVADCIAIEDSRTGVASAVASGAVTIGVPLHVELPPSSEYTLWESLAGATVADLRAVVEARRAPVEQDAAAGAGA</sequence>
<dbReference type="InterPro" id="IPR006439">
    <property type="entry name" value="HAD-SF_hydro_IA"/>
</dbReference>
<accession>A0A542YJ95</accession>
<dbReference type="Gene3D" id="3.40.50.1000">
    <property type="entry name" value="HAD superfamily/HAD-like"/>
    <property type="match status" value="1"/>
</dbReference>
<dbReference type="PANTHER" id="PTHR43481">
    <property type="entry name" value="FRUCTOSE-1-PHOSPHATE PHOSPHATASE"/>
    <property type="match status" value="1"/>
</dbReference>
<dbReference type="InterPro" id="IPR036412">
    <property type="entry name" value="HAD-like_sf"/>
</dbReference>
<dbReference type="PANTHER" id="PTHR43481:SF4">
    <property type="entry name" value="GLYCEROL-1-PHOSPHATE PHOSPHOHYDROLASE 1-RELATED"/>
    <property type="match status" value="1"/>
</dbReference>
<dbReference type="NCBIfam" id="TIGR01509">
    <property type="entry name" value="HAD-SF-IA-v3"/>
    <property type="match status" value="1"/>
</dbReference>
<keyword evidence="2" id="KW-1185">Reference proteome</keyword>
<reference evidence="1 2" key="1">
    <citation type="submission" date="2019-06" db="EMBL/GenBank/DDBJ databases">
        <title>Sequencing the genomes of 1000 actinobacteria strains.</title>
        <authorList>
            <person name="Klenk H.-P."/>
        </authorList>
    </citation>
    <scope>NUCLEOTIDE SEQUENCE [LARGE SCALE GENOMIC DNA]</scope>
    <source>
        <strain evidence="1 2">DSM 26477</strain>
    </source>
</reference>
<dbReference type="EMBL" id="VFOM01000001">
    <property type="protein sequence ID" value="TQL48101.1"/>
    <property type="molecule type" value="Genomic_DNA"/>
</dbReference>
<dbReference type="GO" id="GO:0050308">
    <property type="term" value="F:sugar-phosphatase activity"/>
    <property type="evidence" value="ECO:0007669"/>
    <property type="project" value="TreeGrafter"/>
</dbReference>
<organism evidence="1 2">
    <name type="scientific">Homoserinimonas aerilata</name>
    <dbReference type="NCBI Taxonomy" id="1162970"/>
    <lineage>
        <taxon>Bacteria</taxon>
        <taxon>Bacillati</taxon>
        <taxon>Actinomycetota</taxon>
        <taxon>Actinomycetes</taxon>
        <taxon>Micrococcales</taxon>
        <taxon>Microbacteriaceae</taxon>
        <taxon>Homoserinimonas</taxon>
    </lineage>
</organism>
<dbReference type="CDD" id="cd07505">
    <property type="entry name" value="HAD_BPGM-like"/>
    <property type="match status" value="1"/>
</dbReference>
<dbReference type="AlphaFoldDB" id="A0A542YJ95"/>
<dbReference type="SUPFAM" id="SSF56784">
    <property type="entry name" value="HAD-like"/>
    <property type="match status" value="1"/>
</dbReference>
<dbReference type="SFLD" id="SFLDG01129">
    <property type="entry name" value="C1.5:_HAD__Beta-PGM__Phosphata"/>
    <property type="match status" value="1"/>
</dbReference>
<name>A0A542YJ95_9MICO</name>
<dbReference type="Pfam" id="PF00702">
    <property type="entry name" value="Hydrolase"/>
    <property type="match status" value="1"/>
</dbReference>
<dbReference type="Gene3D" id="1.10.150.240">
    <property type="entry name" value="Putative phosphatase, domain 2"/>
    <property type="match status" value="1"/>
</dbReference>
<proteinExistence type="predicted"/>
<dbReference type="InterPro" id="IPR023198">
    <property type="entry name" value="PGP-like_dom2"/>
</dbReference>
<protein>
    <submittedName>
        <fullName evidence="1">HAD superfamily hydrolase (TIGR01509 family)</fullName>
    </submittedName>
</protein>
<dbReference type="RefSeq" id="WP_342777280.1">
    <property type="nucleotide sequence ID" value="NZ_VFOM01000001.1"/>
</dbReference>
<keyword evidence="1" id="KW-0378">Hydrolase</keyword>
<comment type="caution">
    <text evidence="1">The sequence shown here is derived from an EMBL/GenBank/DDBJ whole genome shotgun (WGS) entry which is preliminary data.</text>
</comment>
<evidence type="ECO:0000313" key="1">
    <source>
        <dbReference type="EMBL" id="TQL48101.1"/>
    </source>
</evidence>
<dbReference type="InterPro" id="IPR051806">
    <property type="entry name" value="HAD-like_SPP"/>
</dbReference>